<accession>A0AAW2X1N8</accession>
<evidence type="ECO:0000259" key="3">
    <source>
        <dbReference type="PROSITE" id="PS50191"/>
    </source>
</evidence>
<dbReference type="InterPro" id="IPR001251">
    <property type="entry name" value="CRAL-TRIO_dom"/>
</dbReference>
<dbReference type="InterPro" id="IPR036865">
    <property type="entry name" value="CRAL-TRIO_dom_sf"/>
</dbReference>
<feature type="compositionally biased region" description="Low complexity" evidence="1">
    <location>
        <begin position="137"/>
        <end position="156"/>
    </location>
</feature>
<comment type="caution">
    <text evidence="4">The sequence shown here is derived from an EMBL/GenBank/DDBJ whole genome shotgun (WGS) entry which is preliminary data.</text>
</comment>
<organism evidence="4">
    <name type="scientific">Sesamum latifolium</name>
    <dbReference type="NCBI Taxonomy" id="2727402"/>
    <lineage>
        <taxon>Eukaryota</taxon>
        <taxon>Viridiplantae</taxon>
        <taxon>Streptophyta</taxon>
        <taxon>Embryophyta</taxon>
        <taxon>Tracheophyta</taxon>
        <taxon>Spermatophyta</taxon>
        <taxon>Magnoliopsida</taxon>
        <taxon>eudicotyledons</taxon>
        <taxon>Gunneridae</taxon>
        <taxon>Pentapetalae</taxon>
        <taxon>asterids</taxon>
        <taxon>lamiids</taxon>
        <taxon>Lamiales</taxon>
        <taxon>Pedaliaceae</taxon>
        <taxon>Sesamum</taxon>
    </lineage>
</organism>
<name>A0AAW2X1N8_9LAMI</name>
<reference evidence="4" key="1">
    <citation type="submission" date="2020-06" db="EMBL/GenBank/DDBJ databases">
        <authorList>
            <person name="Li T."/>
            <person name="Hu X."/>
            <person name="Zhang T."/>
            <person name="Song X."/>
            <person name="Zhang H."/>
            <person name="Dai N."/>
            <person name="Sheng W."/>
            <person name="Hou X."/>
            <person name="Wei L."/>
        </authorList>
    </citation>
    <scope>NUCLEOTIDE SEQUENCE</scope>
    <source>
        <strain evidence="4">KEN1</strain>
        <tissue evidence="4">Leaf</tissue>
    </source>
</reference>
<evidence type="ECO:0000256" key="1">
    <source>
        <dbReference type="SAM" id="MobiDB-lite"/>
    </source>
</evidence>
<reference evidence="4" key="2">
    <citation type="journal article" date="2024" name="Plant">
        <title>Genomic evolution and insights into agronomic trait innovations of Sesamum species.</title>
        <authorList>
            <person name="Miao H."/>
            <person name="Wang L."/>
            <person name="Qu L."/>
            <person name="Liu H."/>
            <person name="Sun Y."/>
            <person name="Le M."/>
            <person name="Wang Q."/>
            <person name="Wei S."/>
            <person name="Zheng Y."/>
            <person name="Lin W."/>
            <person name="Duan Y."/>
            <person name="Cao H."/>
            <person name="Xiong S."/>
            <person name="Wang X."/>
            <person name="Wei L."/>
            <person name="Li C."/>
            <person name="Ma Q."/>
            <person name="Ju M."/>
            <person name="Zhao R."/>
            <person name="Li G."/>
            <person name="Mu C."/>
            <person name="Tian Q."/>
            <person name="Mei H."/>
            <person name="Zhang T."/>
            <person name="Gao T."/>
            <person name="Zhang H."/>
        </authorList>
    </citation>
    <scope>NUCLEOTIDE SEQUENCE</scope>
    <source>
        <strain evidence="4">KEN1</strain>
    </source>
</reference>
<evidence type="ECO:0000256" key="2">
    <source>
        <dbReference type="SAM" id="Phobius"/>
    </source>
</evidence>
<keyword evidence="2" id="KW-0472">Membrane</keyword>
<dbReference type="CDD" id="cd00170">
    <property type="entry name" value="SEC14"/>
    <property type="match status" value="1"/>
</dbReference>
<dbReference type="SUPFAM" id="SSF52087">
    <property type="entry name" value="CRAL/TRIO domain"/>
    <property type="match status" value="1"/>
</dbReference>
<dbReference type="EMBL" id="JACGWN010000006">
    <property type="protein sequence ID" value="KAL0447733.1"/>
    <property type="molecule type" value="Genomic_DNA"/>
</dbReference>
<keyword evidence="2" id="KW-1133">Transmembrane helix</keyword>
<feature type="domain" description="CRAL-TRIO" evidence="3">
    <location>
        <begin position="246"/>
        <end position="394"/>
    </location>
</feature>
<dbReference type="Pfam" id="PF00650">
    <property type="entry name" value="CRAL_TRIO"/>
    <property type="match status" value="1"/>
</dbReference>
<dbReference type="AlphaFoldDB" id="A0AAW2X1N8"/>
<protein>
    <recommendedName>
        <fullName evidence="3">CRAL-TRIO domain-containing protein</fullName>
    </recommendedName>
</protein>
<dbReference type="PANTHER" id="PTHR47041:SF2">
    <property type="entry name" value="SEC14 CYTOSOLIC FACTOR FAMILY PROTEIN _ PHOSPHOGLYCERIDE TRANSFER FAMILY PROTEIN"/>
    <property type="match status" value="1"/>
</dbReference>
<keyword evidence="2" id="KW-0812">Transmembrane</keyword>
<gene>
    <name evidence="4" type="ORF">Slati_1901200</name>
</gene>
<dbReference type="SMART" id="SM00516">
    <property type="entry name" value="SEC14"/>
    <property type="match status" value="1"/>
</dbReference>
<proteinExistence type="predicted"/>
<dbReference type="PROSITE" id="PS50191">
    <property type="entry name" value="CRAL_TRIO"/>
    <property type="match status" value="1"/>
</dbReference>
<dbReference type="Gene3D" id="3.40.525.10">
    <property type="entry name" value="CRAL-TRIO lipid binding domain"/>
    <property type="match status" value="1"/>
</dbReference>
<dbReference type="PANTHER" id="PTHR47041">
    <property type="entry name" value="SEC14 CYTOSOLIC FACTOR FAMILY PROTEIN / PHOSPHOGLYCERIDE TRANSFER FAMILY PROTEIN"/>
    <property type="match status" value="1"/>
</dbReference>
<evidence type="ECO:0000313" key="4">
    <source>
        <dbReference type="EMBL" id="KAL0447733.1"/>
    </source>
</evidence>
<feature type="transmembrane region" description="Helical" evidence="2">
    <location>
        <begin position="444"/>
        <end position="465"/>
    </location>
</feature>
<feature type="region of interest" description="Disordered" evidence="1">
    <location>
        <begin position="137"/>
        <end position="157"/>
    </location>
</feature>
<sequence length="475" mass="53569">MANFVNNKNVSKSLSIASSPKSLVRQPLRPITSNKWEVGKGTSGKVASFLIKTIALETVRRFSRAKCPFLWTGLQGLQVLCYPPLKWIQCWKPFGFLVKGMQVGSLKVCSICFAVEPGMLFIDSDCSNFLLDDTENSPSNDDSRTSSESLSGSPSLQCNQSMRIGDENPQDHLSTDWLNHLCRELENQGITLPERLNKEELRRFYVAANGDLPSLLSSVKKTIRWRETYRILSGEELERWSNLIFWHGLDGKNRPCLIVRLGLACISLPSHYRPRFAQAVVSQVEYGVLHLVDGENPQITVLVDCQGLSPLRFPMQTMRYCCSLLQDHFPNVLGCLIIIRLPSVVRVIAQTFIQVLKPATKQKLRIEGEVYRKVLSECFQTLPSYLGGLCTCERCAMLDAGIPRRTLESPTGDRELVPDIVNVEDFRPTYQYDMIMDGYCSRTIRTAVIGILIVWVLIAFIEGIYNPESRPSLPP</sequence>